<proteinExistence type="inferred from homology"/>
<evidence type="ECO:0000256" key="3">
    <source>
        <dbReference type="ARBA" id="ARBA00022729"/>
    </source>
</evidence>
<evidence type="ECO:0000313" key="10">
    <source>
        <dbReference type="Proteomes" id="UP000095517"/>
    </source>
</evidence>
<feature type="chain" id="PRO_5008022661" evidence="6">
    <location>
        <begin position="21"/>
        <end position="463"/>
    </location>
</feature>
<evidence type="ECO:0000313" key="9">
    <source>
        <dbReference type="EMBL" id="CUO62707.1"/>
    </source>
</evidence>
<name>A0A174GMU2_9BACE</name>
<feature type="domain" description="SusD-like N-terminal" evidence="8">
    <location>
        <begin position="52"/>
        <end position="219"/>
    </location>
</feature>
<accession>A0A174GMU2</accession>
<evidence type="ECO:0000256" key="5">
    <source>
        <dbReference type="ARBA" id="ARBA00023237"/>
    </source>
</evidence>
<evidence type="ECO:0000259" key="7">
    <source>
        <dbReference type="Pfam" id="PF07980"/>
    </source>
</evidence>
<comment type="similarity">
    <text evidence="2">Belongs to the SusD family.</text>
</comment>
<gene>
    <name evidence="9" type="ORF">ERS852397_02432</name>
</gene>
<dbReference type="Gene3D" id="1.25.40.390">
    <property type="match status" value="1"/>
</dbReference>
<dbReference type="AlphaFoldDB" id="A0A174GMU2"/>
<dbReference type="EMBL" id="CYZH01000012">
    <property type="protein sequence ID" value="CUO62707.1"/>
    <property type="molecule type" value="Genomic_DNA"/>
</dbReference>
<evidence type="ECO:0000259" key="8">
    <source>
        <dbReference type="Pfam" id="PF14322"/>
    </source>
</evidence>
<dbReference type="InterPro" id="IPR012944">
    <property type="entry name" value="SusD_RagB_dom"/>
</dbReference>
<dbReference type="RefSeq" id="WP_055279226.1">
    <property type="nucleotide sequence ID" value="NZ_CABIXA010000012.1"/>
</dbReference>
<reference evidence="9 10" key="1">
    <citation type="submission" date="2015-09" db="EMBL/GenBank/DDBJ databases">
        <authorList>
            <consortium name="Pathogen Informatics"/>
        </authorList>
    </citation>
    <scope>NUCLEOTIDE SEQUENCE [LARGE SCALE GENOMIC DNA]</scope>
    <source>
        <strain evidence="9 10">2789STDY5608840</strain>
    </source>
</reference>
<organism evidence="9 10">
    <name type="scientific">Bacteroides finegoldii</name>
    <dbReference type="NCBI Taxonomy" id="338188"/>
    <lineage>
        <taxon>Bacteria</taxon>
        <taxon>Pseudomonadati</taxon>
        <taxon>Bacteroidota</taxon>
        <taxon>Bacteroidia</taxon>
        <taxon>Bacteroidales</taxon>
        <taxon>Bacteroidaceae</taxon>
        <taxon>Bacteroides</taxon>
    </lineage>
</organism>
<dbReference type="PROSITE" id="PS51257">
    <property type="entry name" value="PROKAR_LIPOPROTEIN"/>
    <property type="match status" value="1"/>
</dbReference>
<evidence type="ECO:0000256" key="2">
    <source>
        <dbReference type="ARBA" id="ARBA00006275"/>
    </source>
</evidence>
<evidence type="ECO:0000256" key="6">
    <source>
        <dbReference type="SAM" id="SignalP"/>
    </source>
</evidence>
<keyword evidence="5" id="KW-0998">Cell outer membrane</keyword>
<feature type="signal peptide" evidence="6">
    <location>
        <begin position="1"/>
        <end position="20"/>
    </location>
</feature>
<dbReference type="GO" id="GO:0009279">
    <property type="term" value="C:cell outer membrane"/>
    <property type="evidence" value="ECO:0007669"/>
    <property type="project" value="UniProtKB-SubCell"/>
</dbReference>
<evidence type="ECO:0000256" key="1">
    <source>
        <dbReference type="ARBA" id="ARBA00004442"/>
    </source>
</evidence>
<comment type="subcellular location">
    <subcellularLocation>
        <location evidence="1">Cell outer membrane</location>
    </subcellularLocation>
</comment>
<feature type="domain" description="RagB/SusD" evidence="7">
    <location>
        <begin position="315"/>
        <end position="459"/>
    </location>
</feature>
<protein>
    <submittedName>
        <fullName evidence="9">RagB/SusD domain protein</fullName>
    </submittedName>
</protein>
<sequence>MIKKLIYICAVMVGSLSGLSSCSLDIPPSDQYSDPDAIVDISTARSLLSSVYSLYPHYEYELSILGDDFCPTSIVGKDMSLKNLYAWQDNSITTLAESLWGEYYNTIASCNALLERVDNITLENASEEKDKAAIISEAKALKALCYFNLLRLFAPAYNKNPQADGIVLKDELGLAFPKRSSIETCTTTIRTLLTEAAAVENNPDKNGWLSQTAVYYLLAELELYAGQYGQAVTYAEKVLEKATDDMFTENGYGRLWETASCKERIFAFYTSKSFYAGIQFDATNGDYFALNPAITYGDDDIRQAYNVYPFEMDGKYRNLMGKYNKWNKESKSIQYINVMRYAGAYFIAAEAYSRQTGQEGKAIEKMNEYLEACQATPMEDDLTGTDLIEAIHKEKQKEFAGEGVLYFDLKRLHSGGLSRLSQWGDREDAKIKVDDYRWCFPIPRSEYKYNENITQNEGWPLNR</sequence>
<keyword evidence="3 6" id="KW-0732">Signal</keyword>
<evidence type="ECO:0000256" key="4">
    <source>
        <dbReference type="ARBA" id="ARBA00023136"/>
    </source>
</evidence>
<dbReference type="SUPFAM" id="SSF48452">
    <property type="entry name" value="TPR-like"/>
    <property type="match status" value="1"/>
</dbReference>
<dbReference type="Proteomes" id="UP000095517">
    <property type="component" value="Unassembled WGS sequence"/>
</dbReference>
<dbReference type="InterPro" id="IPR011990">
    <property type="entry name" value="TPR-like_helical_dom_sf"/>
</dbReference>
<keyword evidence="4" id="KW-0472">Membrane</keyword>
<dbReference type="Pfam" id="PF14322">
    <property type="entry name" value="SusD-like_3"/>
    <property type="match status" value="1"/>
</dbReference>
<dbReference type="STRING" id="338188.ERS852397_02432"/>
<dbReference type="InterPro" id="IPR033985">
    <property type="entry name" value="SusD-like_N"/>
</dbReference>
<dbReference type="Pfam" id="PF07980">
    <property type="entry name" value="SusD_RagB"/>
    <property type="match status" value="1"/>
</dbReference>